<keyword evidence="2" id="KW-1185">Reference proteome</keyword>
<gene>
    <name evidence="1" type="ORF">CesoFtcFv8_024710</name>
</gene>
<dbReference type="Proteomes" id="UP001335648">
    <property type="component" value="Unassembled WGS sequence"/>
</dbReference>
<protein>
    <submittedName>
        <fullName evidence="1">Uncharacterized protein</fullName>
    </submittedName>
</protein>
<sequence length="169" mass="18594">MLLLAEPPREPTHLGPSRTMWTQPGSGFRFEKQKPSQWTSHCQPVSAVCIYAEGMEDSNGFDPGTHVPCGHVFPFWPWNSCPLWSCLPLLALPRMSLDCSAVITCSVSKGTLRLFHLPAAAAGETLHKAGSDRMFLADESDPALIHARSAETLQSIRRLLPTARTAQRT</sequence>
<dbReference type="EMBL" id="JAULUE010002065">
    <property type="protein sequence ID" value="KAK5879401.1"/>
    <property type="molecule type" value="Genomic_DNA"/>
</dbReference>
<comment type="caution">
    <text evidence="1">The sequence shown here is derived from an EMBL/GenBank/DDBJ whole genome shotgun (WGS) entry which is preliminary data.</text>
</comment>
<reference evidence="1 2" key="1">
    <citation type="journal article" date="2023" name="Mol. Biol. Evol.">
        <title>Genomics of Secondarily Temperate Adaptation in the Only Non-Antarctic Icefish.</title>
        <authorList>
            <person name="Rivera-Colon A.G."/>
            <person name="Rayamajhi N."/>
            <person name="Minhas B.F."/>
            <person name="Madrigal G."/>
            <person name="Bilyk K.T."/>
            <person name="Yoon V."/>
            <person name="Hune M."/>
            <person name="Gregory S."/>
            <person name="Cheng C.H.C."/>
            <person name="Catchen J.M."/>
        </authorList>
    </citation>
    <scope>NUCLEOTIDE SEQUENCE [LARGE SCALE GENOMIC DNA]</scope>
    <source>
        <strain evidence="1">JC2023a</strain>
    </source>
</reference>
<evidence type="ECO:0000313" key="2">
    <source>
        <dbReference type="Proteomes" id="UP001335648"/>
    </source>
</evidence>
<dbReference type="AlphaFoldDB" id="A0AAN8B6B3"/>
<organism evidence="1 2">
    <name type="scientific">Champsocephalus esox</name>
    <name type="common">pike icefish</name>
    <dbReference type="NCBI Taxonomy" id="159716"/>
    <lineage>
        <taxon>Eukaryota</taxon>
        <taxon>Metazoa</taxon>
        <taxon>Chordata</taxon>
        <taxon>Craniata</taxon>
        <taxon>Vertebrata</taxon>
        <taxon>Euteleostomi</taxon>
        <taxon>Actinopterygii</taxon>
        <taxon>Neopterygii</taxon>
        <taxon>Teleostei</taxon>
        <taxon>Neoteleostei</taxon>
        <taxon>Acanthomorphata</taxon>
        <taxon>Eupercaria</taxon>
        <taxon>Perciformes</taxon>
        <taxon>Notothenioidei</taxon>
        <taxon>Channichthyidae</taxon>
        <taxon>Champsocephalus</taxon>
    </lineage>
</organism>
<evidence type="ECO:0000313" key="1">
    <source>
        <dbReference type="EMBL" id="KAK5879401.1"/>
    </source>
</evidence>
<name>A0AAN8B6B3_9TELE</name>
<accession>A0AAN8B6B3</accession>
<proteinExistence type="predicted"/>